<dbReference type="PANTHER" id="PTHR30537">
    <property type="entry name" value="HTH-TYPE TRANSCRIPTIONAL REGULATOR"/>
    <property type="match status" value="1"/>
</dbReference>
<dbReference type="Gene3D" id="3.40.190.290">
    <property type="match status" value="1"/>
</dbReference>
<dbReference type="Proteomes" id="UP001183817">
    <property type="component" value="Unassembled WGS sequence"/>
</dbReference>
<evidence type="ECO:0000313" key="7">
    <source>
        <dbReference type="Proteomes" id="UP001183817"/>
    </source>
</evidence>
<dbReference type="InterPro" id="IPR036390">
    <property type="entry name" value="WH_DNA-bd_sf"/>
</dbReference>
<name>A0ABU2BJE0_9MICC</name>
<reference evidence="6 7" key="1">
    <citation type="submission" date="2023-07" db="EMBL/GenBank/DDBJ databases">
        <title>Sequencing the genomes of 1000 actinobacteria strains.</title>
        <authorList>
            <person name="Klenk H.-P."/>
        </authorList>
    </citation>
    <scope>NUCLEOTIDE SEQUENCE [LARGE SCALE GENOMIC DNA]</scope>
    <source>
        <strain evidence="6 7">DSM 20167</strain>
    </source>
</reference>
<dbReference type="Pfam" id="PF00126">
    <property type="entry name" value="HTH_1"/>
    <property type="match status" value="1"/>
</dbReference>
<evidence type="ECO:0000256" key="3">
    <source>
        <dbReference type="ARBA" id="ARBA00023125"/>
    </source>
</evidence>
<organism evidence="6 7">
    <name type="scientific">Paeniglutamicibacter sulfureus</name>
    <dbReference type="NCBI Taxonomy" id="43666"/>
    <lineage>
        <taxon>Bacteria</taxon>
        <taxon>Bacillati</taxon>
        <taxon>Actinomycetota</taxon>
        <taxon>Actinomycetes</taxon>
        <taxon>Micrococcales</taxon>
        <taxon>Micrococcaceae</taxon>
        <taxon>Paeniglutamicibacter</taxon>
    </lineage>
</organism>
<accession>A0ABU2BJE0</accession>
<dbReference type="SUPFAM" id="SSF53850">
    <property type="entry name" value="Periplasmic binding protein-like II"/>
    <property type="match status" value="1"/>
</dbReference>
<dbReference type="InterPro" id="IPR005119">
    <property type="entry name" value="LysR_subst-bd"/>
</dbReference>
<dbReference type="SUPFAM" id="SSF46785">
    <property type="entry name" value="Winged helix' DNA-binding domain"/>
    <property type="match status" value="1"/>
</dbReference>
<keyword evidence="2" id="KW-0805">Transcription regulation</keyword>
<keyword evidence="4" id="KW-0804">Transcription</keyword>
<dbReference type="PROSITE" id="PS50931">
    <property type="entry name" value="HTH_LYSR"/>
    <property type="match status" value="1"/>
</dbReference>
<protein>
    <submittedName>
        <fullName evidence="6">DNA-binding transcriptional LysR family regulator</fullName>
    </submittedName>
</protein>
<dbReference type="InterPro" id="IPR000847">
    <property type="entry name" value="LysR_HTH_N"/>
</dbReference>
<dbReference type="InterPro" id="IPR036388">
    <property type="entry name" value="WH-like_DNA-bd_sf"/>
</dbReference>
<dbReference type="EMBL" id="JAVDYI010000001">
    <property type="protein sequence ID" value="MDR7358750.1"/>
    <property type="molecule type" value="Genomic_DNA"/>
</dbReference>
<proteinExistence type="inferred from homology"/>
<keyword evidence="7" id="KW-1185">Reference proteome</keyword>
<gene>
    <name evidence="6" type="ORF">J2S64_002441</name>
</gene>
<keyword evidence="3 6" id="KW-0238">DNA-binding</keyword>
<evidence type="ECO:0000256" key="2">
    <source>
        <dbReference type="ARBA" id="ARBA00023015"/>
    </source>
</evidence>
<comment type="similarity">
    <text evidence="1">Belongs to the LysR transcriptional regulatory family.</text>
</comment>
<evidence type="ECO:0000256" key="4">
    <source>
        <dbReference type="ARBA" id="ARBA00023163"/>
    </source>
</evidence>
<evidence type="ECO:0000256" key="1">
    <source>
        <dbReference type="ARBA" id="ARBA00009437"/>
    </source>
</evidence>
<sequence>MERTLDHHHLESLITFLSVARLGRYTAAADVLGVNHSTVSRRIAALEKAVGGRVLTRTPSGWEVTDLGRRALGVAEDIERALTGLTETRATGELAGTVRIGVPDAFAAHFATPAMAALQRKHPRLAVELMSATQRARQTRSGVDLEVVVGKPHVHKAVATELLTYHLGLYASREYLADHGEPQGLADLVSHRLNYYVESALTIDELDSATEALPPMPRGITSTSVFSHIAATKASAGIGILPDFLADLEADLVRLLPGNYAHAATYWVVGREEALRNPAVLAAVAAMGDATA</sequence>
<dbReference type="PANTHER" id="PTHR30537:SF3">
    <property type="entry name" value="TRANSCRIPTIONAL REGULATORY PROTEIN"/>
    <property type="match status" value="1"/>
</dbReference>
<dbReference type="Gene3D" id="1.10.10.10">
    <property type="entry name" value="Winged helix-like DNA-binding domain superfamily/Winged helix DNA-binding domain"/>
    <property type="match status" value="1"/>
</dbReference>
<dbReference type="RefSeq" id="WP_310290749.1">
    <property type="nucleotide sequence ID" value="NZ_BAAAWO010000001.1"/>
</dbReference>
<dbReference type="Pfam" id="PF03466">
    <property type="entry name" value="LysR_substrate"/>
    <property type="match status" value="1"/>
</dbReference>
<evidence type="ECO:0000259" key="5">
    <source>
        <dbReference type="PROSITE" id="PS50931"/>
    </source>
</evidence>
<evidence type="ECO:0000313" key="6">
    <source>
        <dbReference type="EMBL" id="MDR7358750.1"/>
    </source>
</evidence>
<comment type="caution">
    <text evidence="6">The sequence shown here is derived from an EMBL/GenBank/DDBJ whole genome shotgun (WGS) entry which is preliminary data.</text>
</comment>
<dbReference type="InterPro" id="IPR058163">
    <property type="entry name" value="LysR-type_TF_proteobact-type"/>
</dbReference>
<dbReference type="GO" id="GO:0003677">
    <property type="term" value="F:DNA binding"/>
    <property type="evidence" value="ECO:0007669"/>
    <property type="project" value="UniProtKB-KW"/>
</dbReference>
<feature type="domain" description="HTH lysR-type" evidence="5">
    <location>
        <begin position="10"/>
        <end position="65"/>
    </location>
</feature>